<evidence type="ECO:0000313" key="3">
    <source>
        <dbReference type="EMBL" id="GFH47091.1"/>
    </source>
</evidence>
<keyword evidence="4" id="KW-1185">Reference proteome</keyword>
<name>A0AAD3CLI6_9STRA</name>
<feature type="signal peptide" evidence="2">
    <location>
        <begin position="1"/>
        <end position="22"/>
    </location>
</feature>
<sequence length="411" mass="46087">MKFSSLSTLLLSSLLRKSTSEATPDTSNEDMAVKKWTRKELLLENMQNFYEKRSLTNTKVSGTTSGTVPSFLAERMKKARKLQDEGPTDLTPCEQDIIDIWMNVHNILYDSETGYSYWGNLVLVDDNFFTWSGDEDFLTEFTAKCEAGVDGTVVFANTIYDECYYRDPCSDDFEDPDCDREAIDYSDPFGSSANLPECVPKTCSSTEEWIDGLDRFFSSNEEDDCQVTVEISDGPGDVICIQNLFELAMNVLDIVYDDPLYPNGTYGSESYDETTNTLTWVTTDEQLANFTTFCESFGGTAYLTSGTYGSNDCYYMYFDDDYEHDNMMVPNYVDYLDCFPNTCGEAEPELLLSILYRIPGCPDEVHTGVPISTDDDEPVSKSSKSKKSKGKKAKGMKVGKAAKVKAGKARI</sequence>
<dbReference type="AlphaFoldDB" id="A0AAD3CLI6"/>
<accession>A0AAD3CLI6</accession>
<dbReference type="Proteomes" id="UP001054902">
    <property type="component" value="Unassembled WGS sequence"/>
</dbReference>
<proteinExistence type="predicted"/>
<dbReference type="EMBL" id="BLLK01000022">
    <property type="protein sequence ID" value="GFH47091.1"/>
    <property type="molecule type" value="Genomic_DNA"/>
</dbReference>
<reference evidence="3 4" key="1">
    <citation type="journal article" date="2021" name="Sci. Rep.">
        <title>The genome of the diatom Chaetoceros tenuissimus carries an ancient integrated fragment of an extant virus.</title>
        <authorList>
            <person name="Hongo Y."/>
            <person name="Kimura K."/>
            <person name="Takaki Y."/>
            <person name="Yoshida Y."/>
            <person name="Baba S."/>
            <person name="Kobayashi G."/>
            <person name="Nagasaki K."/>
            <person name="Hano T."/>
            <person name="Tomaru Y."/>
        </authorList>
    </citation>
    <scope>NUCLEOTIDE SEQUENCE [LARGE SCALE GENOMIC DNA]</scope>
    <source>
        <strain evidence="3 4">NIES-3715</strain>
    </source>
</reference>
<evidence type="ECO:0000256" key="2">
    <source>
        <dbReference type="SAM" id="SignalP"/>
    </source>
</evidence>
<feature type="chain" id="PRO_5041942759" evidence="2">
    <location>
        <begin position="23"/>
        <end position="411"/>
    </location>
</feature>
<evidence type="ECO:0000256" key="1">
    <source>
        <dbReference type="SAM" id="MobiDB-lite"/>
    </source>
</evidence>
<comment type="caution">
    <text evidence="3">The sequence shown here is derived from an EMBL/GenBank/DDBJ whole genome shotgun (WGS) entry which is preliminary data.</text>
</comment>
<feature type="compositionally biased region" description="Basic residues" evidence="1">
    <location>
        <begin position="383"/>
        <end position="411"/>
    </location>
</feature>
<keyword evidence="2" id="KW-0732">Signal</keyword>
<feature type="region of interest" description="Disordered" evidence="1">
    <location>
        <begin position="368"/>
        <end position="411"/>
    </location>
</feature>
<gene>
    <name evidence="3" type="ORF">CTEN210_03566</name>
</gene>
<organism evidence="3 4">
    <name type="scientific">Chaetoceros tenuissimus</name>
    <dbReference type="NCBI Taxonomy" id="426638"/>
    <lineage>
        <taxon>Eukaryota</taxon>
        <taxon>Sar</taxon>
        <taxon>Stramenopiles</taxon>
        <taxon>Ochrophyta</taxon>
        <taxon>Bacillariophyta</taxon>
        <taxon>Coscinodiscophyceae</taxon>
        <taxon>Chaetocerotophycidae</taxon>
        <taxon>Chaetocerotales</taxon>
        <taxon>Chaetocerotaceae</taxon>
        <taxon>Chaetoceros</taxon>
    </lineage>
</organism>
<evidence type="ECO:0000313" key="4">
    <source>
        <dbReference type="Proteomes" id="UP001054902"/>
    </source>
</evidence>
<protein>
    <submittedName>
        <fullName evidence="3">Uncharacterized protein</fullName>
    </submittedName>
</protein>